<sequence>MAYQPSHRPAQSVSSNNLVPPTATPDQKRERRMTSPNLGNSGGRPPSPLRNGFVPSSSTGIDPNSFDDDDDEEEDDDDTDERAGIQRSPSPASSVSQMAASFAQRMGDLVNGMATPRSPSLPSDAELEAEAERERDRTRREAERIISREAAERKMVEDRVLAMMENTRALPPPPSRSQTMPNPNPPSPAGSQKESWWATAKNKLTPTKEKELTPAQQVIQDAKTRDKEIKRLSKGKEKEWSSNPNLQGSYADSALNLNLPPTTPTPQAPRRPAPGSPASPTPSRSNMAPNLSPSPLRSKDAGSSSPSREAPPLYAQFNAQGTLDVHVTLLTIAKRFEKLEKWTVGHVRALEERMSDVERWLVDKEKEKEAASVISSTQQPASISDAANTEIKELREEIVELQGRITEIGREMARLAVSPGNLSSAKSMQSTTPPTSSMHEKLSSSTADIIDPDMPLAFTATPHARTRVPSVTARHSTSPPMAASRVSAGTRLPYPTGDYAAPEGAFFSPPGSPPSSATKSRVVSVSNIPGLPESAMNGNRNSNTTATASTNGNTPLPSSSSSYSVQSFSTSSSISPAPSANRNSPTPSPAPLSAKGSKQLPVPAHKSSAASLRQNSTSPTPRKRYTVALGGPIVAPDDYEEQQQPARAQSRNGSRVNYTSSPGPLENEEDDDDDFGDETIGKSKGSGVLKASASAPDANNTVSTTKSLPSSPSNLRTRAQSAYGLSSIAAQSPNTMAALANTNTTQPLRPRVRSKSTDRLDSAAKSFVDPLVLRRQEAATKVAMPKPVGKVPVGQLVAFFDGERK</sequence>
<evidence type="ECO:0000256" key="1">
    <source>
        <dbReference type="SAM" id="Coils"/>
    </source>
</evidence>
<keyword evidence="1" id="KW-0175">Coiled coil</keyword>
<feature type="compositionally biased region" description="Polar residues" evidence="2">
    <location>
        <begin position="9"/>
        <end position="19"/>
    </location>
</feature>
<feature type="compositionally biased region" description="Polar residues" evidence="2">
    <location>
        <begin position="87"/>
        <end position="99"/>
    </location>
</feature>
<feature type="region of interest" description="Disordered" evidence="2">
    <location>
        <begin position="528"/>
        <end position="718"/>
    </location>
</feature>
<reference evidence="3 4" key="1">
    <citation type="submission" date="2024-01" db="EMBL/GenBank/DDBJ databases">
        <title>A draft genome for a cacao thread blight-causing isolate of Paramarasmius palmivorus.</title>
        <authorList>
            <person name="Baruah I.K."/>
            <person name="Bukari Y."/>
            <person name="Amoako-Attah I."/>
            <person name="Meinhardt L.W."/>
            <person name="Bailey B.A."/>
            <person name="Cohen S.P."/>
        </authorList>
    </citation>
    <scope>NUCLEOTIDE SEQUENCE [LARGE SCALE GENOMIC DNA]</scope>
    <source>
        <strain evidence="3 4">GH-12</strain>
    </source>
</reference>
<dbReference type="Proteomes" id="UP001383192">
    <property type="component" value="Unassembled WGS sequence"/>
</dbReference>
<feature type="compositionally biased region" description="Acidic residues" evidence="2">
    <location>
        <begin position="65"/>
        <end position="80"/>
    </location>
</feature>
<organism evidence="3 4">
    <name type="scientific">Paramarasmius palmivorus</name>
    <dbReference type="NCBI Taxonomy" id="297713"/>
    <lineage>
        <taxon>Eukaryota</taxon>
        <taxon>Fungi</taxon>
        <taxon>Dikarya</taxon>
        <taxon>Basidiomycota</taxon>
        <taxon>Agaricomycotina</taxon>
        <taxon>Agaricomycetes</taxon>
        <taxon>Agaricomycetidae</taxon>
        <taxon>Agaricales</taxon>
        <taxon>Marasmiineae</taxon>
        <taxon>Marasmiaceae</taxon>
        <taxon>Paramarasmius</taxon>
    </lineage>
</organism>
<dbReference type="EMBL" id="JAYKXP010000011">
    <property type="protein sequence ID" value="KAK7052983.1"/>
    <property type="molecule type" value="Genomic_DNA"/>
</dbReference>
<feature type="region of interest" description="Disordered" evidence="2">
    <location>
        <begin position="463"/>
        <end position="490"/>
    </location>
</feature>
<feature type="region of interest" description="Disordered" evidence="2">
    <location>
        <begin position="1"/>
        <end position="146"/>
    </location>
</feature>
<accession>A0AAW0DNZ4</accession>
<feature type="compositionally biased region" description="Basic and acidic residues" evidence="2">
    <location>
        <begin position="130"/>
        <end position="146"/>
    </location>
</feature>
<protein>
    <submittedName>
        <fullName evidence="3">Uncharacterized protein</fullName>
    </submittedName>
</protein>
<feature type="compositionally biased region" description="Polar residues" evidence="2">
    <location>
        <begin position="697"/>
        <end position="718"/>
    </location>
</feature>
<feature type="compositionally biased region" description="Polar residues" evidence="2">
    <location>
        <begin position="286"/>
        <end position="307"/>
    </location>
</feature>
<dbReference type="AlphaFoldDB" id="A0AAW0DNZ4"/>
<feature type="compositionally biased region" description="Acidic residues" evidence="2">
    <location>
        <begin position="666"/>
        <end position="677"/>
    </location>
</feature>
<evidence type="ECO:0000313" key="4">
    <source>
        <dbReference type="Proteomes" id="UP001383192"/>
    </source>
</evidence>
<comment type="caution">
    <text evidence="3">The sequence shown here is derived from an EMBL/GenBank/DDBJ whole genome shotgun (WGS) entry which is preliminary data.</text>
</comment>
<keyword evidence="4" id="KW-1185">Reference proteome</keyword>
<evidence type="ECO:0000313" key="3">
    <source>
        <dbReference type="EMBL" id="KAK7052983.1"/>
    </source>
</evidence>
<feature type="compositionally biased region" description="Polar residues" evidence="2">
    <location>
        <begin position="241"/>
        <end position="250"/>
    </location>
</feature>
<feature type="compositionally biased region" description="Pro residues" evidence="2">
    <location>
        <begin position="261"/>
        <end position="280"/>
    </location>
</feature>
<evidence type="ECO:0000256" key="2">
    <source>
        <dbReference type="SAM" id="MobiDB-lite"/>
    </source>
</evidence>
<feature type="compositionally biased region" description="Low complexity" evidence="2">
    <location>
        <begin position="537"/>
        <end position="585"/>
    </location>
</feature>
<name>A0AAW0DNZ4_9AGAR</name>
<proteinExistence type="predicted"/>
<feature type="region of interest" description="Disordered" evidence="2">
    <location>
        <begin position="419"/>
        <end position="443"/>
    </location>
</feature>
<feature type="coiled-coil region" evidence="1">
    <location>
        <begin position="347"/>
        <end position="411"/>
    </location>
</feature>
<feature type="compositionally biased region" description="Basic and acidic residues" evidence="2">
    <location>
        <begin position="222"/>
        <end position="240"/>
    </location>
</feature>
<feature type="compositionally biased region" description="Polar residues" evidence="2">
    <location>
        <begin position="642"/>
        <end position="662"/>
    </location>
</feature>
<feature type="region of interest" description="Disordered" evidence="2">
    <location>
        <begin position="164"/>
        <end position="315"/>
    </location>
</feature>
<feature type="compositionally biased region" description="Polar residues" evidence="2">
    <location>
        <begin position="608"/>
        <end position="620"/>
    </location>
</feature>
<feature type="compositionally biased region" description="Polar residues" evidence="2">
    <location>
        <begin position="420"/>
        <end position="429"/>
    </location>
</feature>
<gene>
    <name evidence="3" type="ORF">VNI00_004304</name>
</gene>